<dbReference type="PANTHER" id="PTHR48207:SF3">
    <property type="entry name" value="SUCCINATE--HYDROXYMETHYLGLUTARATE COA-TRANSFERASE"/>
    <property type="match status" value="1"/>
</dbReference>
<dbReference type="EMBL" id="ML993612">
    <property type="protein sequence ID" value="KAF2162747.1"/>
    <property type="molecule type" value="Genomic_DNA"/>
</dbReference>
<evidence type="ECO:0008006" key="5">
    <source>
        <dbReference type="Google" id="ProtNLM"/>
    </source>
</evidence>
<dbReference type="GeneID" id="54571362"/>
<dbReference type="Gene3D" id="3.30.1540.10">
    <property type="entry name" value="formyl-coa transferase, domain 3"/>
    <property type="match status" value="1"/>
</dbReference>
<name>A0A6A6C6E2_ZASCE</name>
<gene>
    <name evidence="3" type="ORF">M409DRAFT_69014</name>
</gene>
<evidence type="ECO:0000313" key="4">
    <source>
        <dbReference type="Proteomes" id="UP000799537"/>
    </source>
</evidence>
<reference evidence="3" key="1">
    <citation type="journal article" date="2020" name="Stud. Mycol.">
        <title>101 Dothideomycetes genomes: a test case for predicting lifestyles and emergence of pathogens.</title>
        <authorList>
            <person name="Haridas S."/>
            <person name="Albert R."/>
            <person name="Binder M."/>
            <person name="Bloem J."/>
            <person name="Labutti K."/>
            <person name="Salamov A."/>
            <person name="Andreopoulos B."/>
            <person name="Baker S."/>
            <person name="Barry K."/>
            <person name="Bills G."/>
            <person name="Bluhm B."/>
            <person name="Cannon C."/>
            <person name="Castanera R."/>
            <person name="Culley D."/>
            <person name="Daum C."/>
            <person name="Ezra D."/>
            <person name="Gonzalez J."/>
            <person name="Henrissat B."/>
            <person name="Kuo A."/>
            <person name="Liang C."/>
            <person name="Lipzen A."/>
            <person name="Lutzoni F."/>
            <person name="Magnuson J."/>
            <person name="Mondo S."/>
            <person name="Nolan M."/>
            <person name="Ohm R."/>
            <person name="Pangilinan J."/>
            <person name="Park H.-J."/>
            <person name="Ramirez L."/>
            <person name="Alfaro M."/>
            <person name="Sun H."/>
            <person name="Tritt A."/>
            <person name="Yoshinaga Y."/>
            <person name="Zwiers L.-H."/>
            <person name="Turgeon B."/>
            <person name="Goodwin S."/>
            <person name="Spatafora J."/>
            <person name="Crous P."/>
            <person name="Grigoriev I."/>
        </authorList>
    </citation>
    <scope>NUCLEOTIDE SEQUENCE</scope>
    <source>
        <strain evidence="3">ATCC 36951</strain>
    </source>
</reference>
<accession>A0A6A6C6E2</accession>
<keyword evidence="4" id="KW-1185">Reference proteome</keyword>
<dbReference type="Pfam" id="PF02515">
    <property type="entry name" value="CoA_transf_3"/>
    <property type="match status" value="1"/>
</dbReference>
<dbReference type="InterPro" id="IPR044855">
    <property type="entry name" value="CoA-Trfase_III_dom3_sf"/>
</dbReference>
<dbReference type="SUPFAM" id="SSF89796">
    <property type="entry name" value="CoA-transferase family III (CaiB/BaiF)"/>
    <property type="match status" value="1"/>
</dbReference>
<evidence type="ECO:0000256" key="2">
    <source>
        <dbReference type="ARBA" id="ARBA00022679"/>
    </source>
</evidence>
<protein>
    <recommendedName>
        <fullName evidence="5">CoA-transferase family III</fullName>
    </recommendedName>
</protein>
<dbReference type="RefSeq" id="XP_033663636.1">
    <property type="nucleotide sequence ID" value="XM_033818090.1"/>
</dbReference>
<keyword evidence="2" id="KW-0808">Transferase</keyword>
<dbReference type="GO" id="GO:0008410">
    <property type="term" value="F:CoA-transferase activity"/>
    <property type="evidence" value="ECO:0007669"/>
    <property type="project" value="TreeGrafter"/>
</dbReference>
<sequence>MHLNEPAKPPPLPLTGTLVVSLEQAISAPLCTRHLADLGARVLKIERPGTGDFNRHHDRRVKDQCSHFVWTNRSKESVCLDLKDEKDLAALKELIKRADVFVQNLAPGAAQRLGLGWEVLREGNERLVVCDVSGYGGSGPYRDKKAYDLLIQAESGILSTTGTPSHPAKAGTPIADIAAGTTAYSSILSALLLRQKTGRGTHLDISMLESMAEWMSFPLYHAYEGQEPPSRAGAEHASIYPYGPFRTGADGGTVMLGMQNEREWRVFCHEILEDEDLVRDERFKDTATRSRNRGALKGIIEAKFQNLEAEVVLGKLQKAGIANAKMNEMREVWAHPQLEARGRWMEVGTPKGRIPALKPAGHGEGWEVRMDPIPAVGEHTEAVFEEFGIER</sequence>
<dbReference type="PANTHER" id="PTHR48207">
    <property type="entry name" value="SUCCINATE--HYDROXYMETHYLGLUTARATE COA-TRANSFERASE"/>
    <property type="match status" value="1"/>
</dbReference>
<dbReference type="AlphaFoldDB" id="A0A6A6C6E2"/>
<dbReference type="OrthoDB" id="5863171at2759"/>
<comment type="similarity">
    <text evidence="1">Belongs to the CoA-transferase III family.</text>
</comment>
<evidence type="ECO:0000256" key="1">
    <source>
        <dbReference type="ARBA" id="ARBA00008383"/>
    </source>
</evidence>
<evidence type="ECO:0000313" key="3">
    <source>
        <dbReference type="EMBL" id="KAF2162747.1"/>
    </source>
</evidence>
<dbReference type="InterPro" id="IPR023606">
    <property type="entry name" value="CoA-Trfase_III_dom_1_sf"/>
</dbReference>
<dbReference type="Gene3D" id="3.40.50.10540">
    <property type="entry name" value="Crotonobetainyl-coa:carnitine coa-transferase, domain 1"/>
    <property type="match status" value="1"/>
</dbReference>
<dbReference type="Proteomes" id="UP000799537">
    <property type="component" value="Unassembled WGS sequence"/>
</dbReference>
<proteinExistence type="inferred from homology"/>
<dbReference type="InterPro" id="IPR050483">
    <property type="entry name" value="CoA-transferase_III_domain"/>
</dbReference>
<dbReference type="InterPro" id="IPR003673">
    <property type="entry name" value="CoA-Trfase_fam_III"/>
</dbReference>
<organism evidence="3 4">
    <name type="scientific">Zasmidium cellare ATCC 36951</name>
    <dbReference type="NCBI Taxonomy" id="1080233"/>
    <lineage>
        <taxon>Eukaryota</taxon>
        <taxon>Fungi</taxon>
        <taxon>Dikarya</taxon>
        <taxon>Ascomycota</taxon>
        <taxon>Pezizomycotina</taxon>
        <taxon>Dothideomycetes</taxon>
        <taxon>Dothideomycetidae</taxon>
        <taxon>Mycosphaerellales</taxon>
        <taxon>Mycosphaerellaceae</taxon>
        <taxon>Zasmidium</taxon>
    </lineage>
</organism>